<dbReference type="KEGG" id="acan:ACA1_002730"/>
<organism evidence="1 2">
    <name type="scientific">Acanthamoeba castellanii (strain ATCC 30010 / Neff)</name>
    <dbReference type="NCBI Taxonomy" id="1257118"/>
    <lineage>
        <taxon>Eukaryota</taxon>
        <taxon>Amoebozoa</taxon>
        <taxon>Discosea</taxon>
        <taxon>Longamoebia</taxon>
        <taxon>Centramoebida</taxon>
        <taxon>Acanthamoebidae</taxon>
        <taxon>Acanthamoeba</taxon>
    </lineage>
</organism>
<dbReference type="VEuPathDB" id="AmoebaDB:ACA1_002730"/>
<dbReference type="GeneID" id="14912744"/>
<evidence type="ECO:0000313" key="2">
    <source>
        <dbReference type="Proteomes" id="UP000011083"/>
    </source>
</evidence>
<protein>
    <submittedName>
        <fullName evidence="1">Uncharacterized protein</fullName>
    </submittedName>
</protein>
<dbReference type="EMBL" id="KB008121">
    <property type="protein sequence ID" value="ELR12252.1"/>
    <property type="molecule type" value="Genomic_DNA"/>
</dbReference>
<sequence>MTPPLGRLRHWQRGDDELPLHFYHASLSEGSGLLQEERVSTIEKPVYIPLDERQDTERKRASAFRFAFTHLSPRKSRFILYPQSFSQMPGCSSTRAPSSRPLPTGFWMVGVASPLSAERRYVET</sequence>
<evidence type="ECO:0000313" key="1">
    <source>
        <dbReference type="EMBL" id="ELR12252.1"/>
    </source>
</evidence>
<name>L8GGZ3_ACACF</name>
<dbReference type="RefSeq" id="XP_004334265.1">
    <property type="nucleotide sequence ID" value="XM_004334217.1"/>
</dbReference>
<dbReference type="Proteomes" id="UP000011083">
    <property type="component" value="Unassembled WGS sequence"/>
</dbReference>
<keyword evidence="2" id="KW-1185">Reference proteome</keyword>
<proteinExistence type="predicted"/>
<dbReference type="AlphaFoldDB" id="L8GGZ3"/>
<reference evidence="1 2" key="1">
    <citation type="journal article" date="2013" name="Genome Biol.">
        <title>Genome of Acanthamoeba castellanii highlights extensive lateral gene transfer and early evolution of tyrosine kinase signaling.</title>
        <authorList>
            <person name="Clarke M."/>
            <person name="Lohan A.J."/>
            <person name="Liu B."/>
            <person name="Lagkouvardos I."/>
            <person name="Roy S."/>
            <person name="Zafar N."/>
            <person name="Bertelli C."/>
            <person name="Schilde C."/>
            <person name="Kianianmomeni A."/>
            <person name="Burglin T.R."/>
            <person name="Frech C."/>
            <person name="Turcotte B."/>
            <person name="Kopec K.O."/>
            <person name="Synnott J.M."/>
            <person name="Choo C."/>
            <person name="Paponov I."/>
            <person name="Finkler A."/>
            <person name="Soon Heng Tan C."/>
            <person name="Hutchins A.P."/>
            <person name="Weinmeier T."/>
            <person name="Rattei T."/>
            <person name="Chu J.S."/>
            <person name="Gimenez G."/>
            <person name="Irimia M."/>
            <person name="Rigden D.J."/>
            <person name="Fitzpatrick D.A."/>
            <person name="Lorenzo-Morales J."/>
            <person name="Bateman A."/>
            <person name="Chiu C.H."/>
            <person name="Tang P."/>
            <person name="Hegemann P."/>
            <person name="Fromm H."/>
            <person name="Raoult D."/>
            <person name="Greub G."/>
            <person name="Miranda-Saavedra D."/>
            <person name="Chen N."/>
            <person name="Nash P."/>
            <person name="Ginger M.L."/>
            <person name="Horn M."/>
            <person name="Schaap P."/>
            <person name="Caler L."/>
            <person name="Loftus B."/>
        </authorList>
    </citation>
    <scope>NUCLEOTIDE SEQUENCE [LARGE SCALE GENOMIC DNA]</scope>
    <source>
        <strain evidence="1 2">Neff</strain>
    </source>
</reference>
<gene>
    <name evidence="1" type="ORF">ACA1_002730</name>
</gene>
<accession>L8GGZ3</accession>